<dbReference type="Pfam" id="PF18557">
    <property type="entry name" value="NepR"/>
    <property type="match status" value="1"/>
</dbReference>
<feature type="domain" description="Anti-sigma factor NepR" evidence="2">
    <location>
        <begin position="34"/>
        <end position="66"/>
    </location>
</feature>
<protein>
    <submittedName>
        <fullName evidence="3">NepR family anti-sigma factor</fullName>
    </submittedName>
</protein>
<dbReference type="Proteomes" id="UP001596292">
    <property type="component" value="Unassembled WGS sequence"/>
</dbReference>
<evidence type="ECO:0000256" key="1">
    <source>
        <dbReference type="SAM" id="MobiDB-lite"/>
    </source>
</evidence>
<accession>A0ABW2BHA9</accession>
<feature type="region of interest" description="Disordered" evidence="1">
    <location>
        <begin position="1"/>
        <end position="29"/>
    </location>
</feature>
<dbReference type="EMBL" id="JBHSWN010000001">
    <property type="protein sequence ID" value="MFC6789301.1"/>
    <property type="molecule type" value="Genomic_DNA"/>
</dbReference>
<comment type="caution">
    <text evidence="3">The sequence shown here is derived from an EMBL/GenBank/DDBJ whole genome shotgun (WGS) entry which is preliminary data.</text>
</comment>
<organism evidence="3 4">
    <name type="scientific">Methylobacterium komagatae</name>
    <dbReference type="NCBI Taxonomy" id="374425"/>
    <lineage>
        <taxon>Bacteria</taxon>
        <taxon>Pseudomonadati</taxon>
        <taxon>Pseudomonadota</taxon>
        <taxon>Alphaproteobacteria</taxon>
        <taxon>Hyphomicrobiales</taxon>
        <taxon>Methylobacteriaceae</taxon>
        <taxon>Methylobacterium</taxon>
    </lineage>
</organism>
<sequence>MTEEHDIAAAATAAIRAGPEPAEGRRGSVDAAARARIGRELQRHYAQVLALPIPDHLRALVEGLAEDGRATGRAERETSR</sequence>
<evidence type="ECO:0000313" key="4">
    <source>
        <dbReference type="Proteomes" id="UP001596292"/>
    </source>
</evidence>
<name>A0ABW2BHA9_9HYPH</name>
<evidence type="ECO:0000259" key="2">
    <source>
        <dbReference type="Pfam" id="PF18557"/>
    </source>
</evidence>
<gene>
    <name evidence="3" type="ORF">ACFQE0_06475</name>
</gene>
<proteinExistence type="predicted"/>
<feature type="compositionally biased region" description="Low complexity" evidence="1">
    <location>
        <begin position="8"/>
        <end position="17"/>
    </location>
</feature>
<dbReference type="InterPro" id="IPR041649">
    <property type="entry name" value="NepR"/>
</dbReference>
<keyword evidence="4" id="KW-1185">Reference proteome</keyword>
<dbReference type="RefSeq" id="WP_378968151.1">
    <property type="nucleotide sequence ID" value="NZ_JBHSWN010000001.1"/>
</dbReference>
<reference evidence="4" key="1">
    <citation type="journal article" date="2019" name="Int. J. Syst. Evol. Microbiol.">
        <title>The Global Catalogue of Microorganisms (GCM) 10K type strain sequencing project: providing services to taxonomists for standard genome sequencing and annotation.</title>
        <authorList>
            <consortium name="The Broad Institute Genomics Platform"/>
            <consortium name="The Broad Institute Genome Sequencing Center for Infectious Disease"/>
            <person name="Wu L."/>
            <person name="Ma J."/>
        </authorList>
    </citation>
    <scope>NUCLEOTIDE SEQUENCE [LARGE SCALE GENOMIC DNA]</scope>
    <source>
        <strain evidence="4">CCUG 48316</strain>
    </source>
</reference>
<evidence type="ECO:0000313" key="3">
    <source>
        <dbReference type="EMBL" id="MFC6789301.1"/>
    </source>
</evidence>